<name>A0A448XBY1_9PLAT</name>
<dbReference type="AlphaFoldDB" id="A0A448XBY1"/>
<protein>
    <submittedName>
        <fullName evidence="1">Uncharacterized protein</fullName>
    </submittedName>
</protein>
<organism evidence="1 2">
    <name type="scientific">Protopolystoma xenopodis</name>
    <dbReference type="NCBI Taxonomy" id="117903"/>
    <lineage>
        <taxon>Eukaryota</taxon>
        <taxon>Metazoa</taxon>
        <taxon>Spiralia</taxon>
        <taxon>Lophotrochozoa</taxon>
        <taxon>Platyhelminthes</taxon>
        <taxon>Monogenea</taxon>
        <taxon>Polyopisthocotylea</taxon>
        <taxon>Polystomatidea</taxon>
        <taxon>Polystomatidae</taxon>
        <taxon>Protopolystoma</taxon>
    </lineage>
</organism>
<sequence>MTGVHHCRFRVSLGFSEASSDLNHAVLHFDTSLASSPFFVALIDRLYGKVTINTCDSPACLYHLCSTSQVATTHVPFSLFQGPNLPDLCFTRRPQVDTSLGQIFLISNSVSAVLVPRLASPRYKMRITYAGSAEPKQPISEDPDQ</sequence>
<accession>A0A448XBY1</accession>
<dbReference type="Proteomes" id="UP000784294">
    <property type="component" value="Unassembled WGS sequence"/>
</dbReference>
<reference evidence="1" key="1">
    <citation type="submission" date="2018-11" db="EMBL/GenBank/DDBJ databases">
        <authorList>
            <consortium name="Pathogen Informatics"/>
        </authorList>
    </citation>
    <scope>NUCLEOTIDE SEQUENCE</scope>
</reference>
<evidence type="ECO:0000313" key="1">
    <source>
        <dbReference type="EMBL" id="VEL33257.1"/>
    </source>
</evidence>
<comment type="caution">
    <text evidence="1">The sequence shown here is derived from an EMBL/GenBank/DDBJ whole genome shotgun (WGS) entry which is preliminary data.</text>
</comment>
<evidence type="ECO:0000313" key="2">
    <source>
        <dbReference type="Proteomes" id="UP000784294"/>
    </source>
</evidence>
<dbReference type="EMBL" id="CAAALY010245448">
    <property type="protein sequence ID" value="VEL33257.1"/>
    <property type="molecule type" value="Genomic_DNA"/>
</dbReference>
<gene>
    <name evidence="1" type="ORF">PXEA_LOCUS26697</name>
</gene>
<keyword evidence="2" id="KW-1185">Reference proteome</keyword>
<proteinExistence type="predicted"/>